<accession>A0A284R4J6</accession>
<keyword evidence="2" id="KW-0863">Zinc-finger</keyword>
<evidence type="ECO:0000313" key="5">
    <source>
        <dbReference type="EMBL" id="SJL03643.1"/>
    </source>
</evidence>
<gene>
    <name evidence="5" type="ORF">ARMOST_07000</name>
</gene>
<feature type="domain" description="CCHC-type" evidence="4">
    <location>
        <begin position="244"/>
        <end position="259"/>
    </location>
</feature>
<keyword evidence="6" id="KW-1185">Reference proteome</keyword>
<feature type="compositionally biased region" description="Low complexity" evidence="3">
    <location>
        <begin position="184"/>
        <end position="210"/>
    </location>
</feature>
<dbReference type="SUPFAM" id="SSF57756">
    <property type="entry name" value="Retrovirus zinc finger-like domains"/>
    <property type="match status" value="1"/>
</dbReference>
<protein>
    <recommendedName>
        <fullName evidence="4">CCHC-type domain-containing protein</fullName>
    </recommendedName>
</protein>
<dbReference type="InterPro" id="IPR036875">
    <property type="entry name" value="Znf_CCHC_sf"/>
</dbReference>
<keyword evidence="2" id="KW-0479">Metal-binding</keyword>
<feature type="region of interest" description="Disordered" evidence="3">
    <location>
        <begin position="172"/>
        <end position="218"/>
    </location>
</feature>
<dbReference type="InterPro" id="IPR001878">
    <property type="entry name" value="Znf_CCHC"/>
</dbReference>
<evidence type="ECO:0000256" key="3">
    <source>
        <dbReference type="SAM" id="MobiDB-lite"/>
    </source>
</evidence>
<evidence type="ECO:0000256" key="2">
    <source>
        <dbReference type="PROSITE-ProRule" id="PRU00047"/>
    </source>
</evidence>
<organism evidence="5 6">
    <name type="scientific">Armillaria ostoyae</name>
    <name type="common">Armillaria root rot fungus</name>
    <dbReference type="NCBI Taxonomy" id="47428"/>
    <lineage>
        <taxon>Eukaryota</taxon>
        <taxon>Fungi</taxon>
        <taxon>Dikarya</taxon>
        <taxon>Basidiomycota</taxon>
        <taxon>Agaricomycotina</taxon>
        <taxon>Agaricomycetes</taxon>
        <taxon>Agaricomycetidae</taxon>
        <taxon>Agaricales</taxon>
        <taxon>Marasmiineae</taxon>
        <taxon>Physalacriaceae</taxon>
        <taxon>Armillaria</taxon>
    </lineage>
</organism>
<name>A0A284R4J6_ARMOS</name>
<evidence type="ECO:0000313" key="6">
    <source>
        <dbReference type="Proteomes" id="UP000219338"/>
    </source>
</evidence>
<dbReference type="Proteomes" id="UP000219338">
    <property type="component" value="Unassembled WGS sequence"/>
</dbReference>
<dbReference type="GO" id="GO:0008270">
    <property type="term" value="F:zinc ion binding"/>
    <property type="evidence" value="ECO:0007669"/>
    <property type="project" value="UniProtKB-KW"/>
</dbReference>
<dbReference type="Gene3D" id="4.10.60.10">
    <property type="entry name" value="Zinc finger, CCHC-type"/>
    <property type="match status" value="1"/>
</dbReference>
<dbReference type="PROSITE" id="PS50158">
    <property type="entry name" value="ZF_CCHC"/>
    <property type="match status" value="1"/>
</dbReference>
<proteinExistence type="predicted"/>
<dbReference type="SMART" id="SM00343">
    <property type="entry name" value="ZnF_C2HC"/>
    <property type="match status" value="1"/>
</dbReference>
<dbReference type="STRING" id="47428.A0A284R4J6"/>
<reference evidence="6" key="1">
    <citation type="journal article" date="2017" name="Nat. Ecol. Evol.">
        <title>Genome expansion and lineage-specific genetic innovations in the forest pathogenic fungi Armillaria.</title>
        <authorList>
            <person name="Sipos G."/>
            <person name="Prasanna A.N."/>
            <person name="Walter M.C."/>
            <person name="O'Connor E."/>
            <person name="Balint B."/>
            <person name="Krizsan K."/>
            <person name="Kiss B."/>
            <person name="Hess J."/>
            <person name="Varga T."/>
            <person name="Slot J."/>
            <person name="Riley R."/>
            <person name="Boka B."/>
            <person name="Rigling D."/>
            <person name="Barry K."/>
            <person name="Lee J."/>
            <person name="Mihaltcheva S."/>
            <person name="LaButti K."/>
            <person name="Lipzen A."/>
            <person name="Waldron R."/>
            <person name="Moloney N.M."/>
            <person name="Sperisen C."/>
            <person name="Kredics L."/>
            <person name="Vagvoelgyi C."/>
            <person name="Patrignani A."/>
            <person name="Fitzpatrick D."/>
            <person name="Nagy I."/>
            <person name="Doyle S."/>
            <person name="Anderson J.B."/>
            <person name="Grigoriev I.V."/>
            <person name="Gueldener U."/>
            <person name="Muensterkoetter M."/>
            <person name="Nagy L.G."/>
        </authorList>
    </citation>
    <scope>NUCLEOTIDE SEQUENCE [LARGE SCALE GENOMIC DNA]</scope>
    <source>
        <strain evidence="6">C18/9</strain>
    </source>
</reference>
<keyword evidence="2" id="KW-0862">Zinc</keyword>
<evidence type="ECO:0000259" key="4">
    <source>
        <dbReference type="PROSITE" id="PS50158"/>
    </source>
</evidence>
<sequence length="263" mass="29343">MVKPPLPFEGKYDDVERFVGDCFTYFEVFSSYFQVPSACVVFAISHLEGPAKDWWPLDSDSPPLLAQQFHDPASEELHEKQMFNLRMGKGTALAYFQELEMEAKKANRRGDDQARGLMVKAVQLGVPDSYTNAIASSGQHIPITYNNWKRCICVIYEERQKKWVFDQTIGAHHDNRPQKGFGPTTTSTSQKAGGATSSSSTKPTSSGTPPRDATTGKWHAVKTKTFGGAGEPMDISQMRAKGLCFRCHKHGHLSKDCPDKKDY</sequence>
<dbReference type="EMBL" id="FUEG01000004">
    <property type="protein sequence ID" value="SJL03643.1"/>
    <property type="molecule type" value="Genomic_DNA"/>
</dbReference>
<dbReference type="OrthoDB" id="4509994at2759"/>
<evidence type="ECO:0000256" key="1">
    <source>
        <dbReference type="ARBA" id="ARBA00022664"/>
    </source>
</evidence>
<dbReference type="GO" id="GO:0003676">
    <property type="term" value="F:nucleic acid binding"/>
    <property type="evidence" value="ECO:0007669"/>
    <property type="project" value="InterPro"/>
</dbReference>
<dbReference type="GO" id="GO:0006397">
    <property type="term" value="P:mRNA processing"/>
    <property type="evidence" value="ECO:0007669"/>
    <property type="project" value="UniProtKB-KW"/>
</dbReference>
<dbReference type="AlphaFoldDB" id="A0A284R4J6"/>
<keyword evidence="1" id="KW-0507">mRNA processing</keyword>